<dbReference type="Pfam" id="PF00970">
    <property type="entry name" value="FAD_binding_6"/>
    <property type="match status" value="1"/>
</dbReference>
<proteinExistence type="inferred from homology"/>
<protein>
    <recommendedName>
        <fullName evidence="7">FAD-binding FR-type domain-containing protein</fullName>
    </recommendedName>
</protein>
<evidence type="ECO:0000256" key="3">
    <source>
        <dbReference type="ARBA" id="ARBA00022630"/>
    </source>
</evidence>
<reference evidence="8" key="1">
    <citation type="submission" date="2023-02" db="EMBL/GenBank/DDBJ databases">
        <title>Identification and recombinant expression of a fungal hydrolase from Papiliotrema laurentii that hydrolyzes apple cutin and clears colloidal polyester polyurethane.</title>
        <authorList>
            <consortium name="DOE Joint Genome Institute"/>
            <person name="Roman V.A."/>
            <person name="Bojanowski C."/>
            <person name="Crable B.R."/>
            <person name="Wagner D.N."/>
            <person name="Hung C.S."/>
            <person name="Nadeau L.J."/>
            <person name="Schratz L."/>
            <person name="Haridas S."/>
            <person name="Pangilinan J."/>
            <person name="Lipzen A."/>
            <person name="Na H."/>
            <person name="Yan M."/>
            <person name="Ng V."/>
            <person name="Grigoriev I.V."/>
            <person name="Spatafora J.W."/>
            <person name="Barlow D."/>
            <person name="Biffinger J."/>
            <person name="Kelley-Loughnane N."/>
            <person name="Varaljay V.A."/>
            <person name="Crookes-Goodson W.J."/>
        </authorList>
    </citation>
    <scope>NUCLEOTIDE SEQUENCE</scope>
    <source>
        <strain evidence="8">5307AH</strain>
    </source>
</reference>
<keyword evidence="5" id="KW-0560">Oxidoreductase</keyword>
<dbReference type="Gene3D" id="3.40.50.80">
    <property type="entry name" value="Nucleotide-binding domain of ferredoxin-NADP reductase (FNR) module"/>
    <property type="match status" value="1"/>
</dbReference>
<comment type="caution">
    <text evidence="8">The sequence shown here is derived from an EMBL/GenBank/DDBJ whole genome shotgun (WGS) entry which is preliminary data.</text>
</comment>
<dbReference type="InterPro" id="IPR017927">
    <property type="entry name" value="FAD-bd_FR_type"/>
</dbReference>
<evidence type="ECO:0000256" key="6">
    <source>
        <dbReference type="PIRSR" id="PIRSR601834-1"/>
    </source>
</evidence>
<dbReference type="Gene3D" id="2.40.30.10">
    <property type="entry name" value="Translation factors"/>
    <property type="match status" value="1"/>
</dbReference>
<dbReference type="EMBL" id="JAODAN010000005">
    <property type="protein sequence ID" value="KAK1924371.1"/>
    <property type="molecule type" value="Genomic_DNA"/>
</dbReference>
<feature type="domain" description="FAD-binding FR-type" evidence="7">
    <location>
        <begin position="90"/>
        <end position="204"/>
    </location>
</feature>
<feature type="binding site" evidence="6">
    <location>
        <position position="156"/>
    </location>
    <ligand>
        <name>FAD</name>
        <dbReference type="ChEBI" id="CHEBI:57692"/>
    </ligand>
</feature>
<keyword evidence="4 6" id="KW-0274">FAD</keyword>
<dbReference type="GO" id="GO:0016491">
    <property type="term" value="F:oxidoreductase activity"/>
    <property type="evidence" value="ECO:0007669"/>
    <property type="project" value="UniProtKB-KW"/>
</dbReference>
<evidence type="ECO:0000259" key="7">
    <source>
        <dbReference type="PROSITE" id="PS51384"/>
    </source>
</evidence>
<keyword evidence="9" id="KW-1185">Reference proteome</keyword>
<feature type="binding site" evidence="6">
    <location>
        <position position="179"/>
    </location>
    <ligand>
        <name>FAD</name>
        <dbReference type="ChEBI" id="CHEBI:57692"/>
    </ligand>
</feature>
<keyword evidence="3 6" id="KW-0285">Flavoprotein</keyword>
<sequence>MIYSVKLPVENSFSTAHMLTTRLASRSLPTKGLCHACRRSQRSLAPLRSLSTAGPSGLRRRWPYPLGLSIALLPGVFWFLSSPKSELSPQLYSTQKISSTTSISPSHKLISIPIPPQAQHLFSTPYKTDGSRADPDEVVVQHMMIGAPQIQIERPYTPINDPQNGEVQMIVKRVKGGEVGRLVHSLQEGQDVEVRGPIPTFSIRPSDYDRIVMVSTGTGVSPFLQLLSRLPESRPKCHLVHLQPAPGKEDWIVASGLLRRAQDDLGEDLIIHRPPASLITAESMKSAIGENPERAMVLICLPPHLMRPLCGGLTRTLEQGPLTGVLSDVGLSADQVWKLE</sequence>
<evidence type="ECO:0000256" key="2">
    <source>
        <dbReference type="ARBA" id="ARBA00006105"/>
    </source>
</evidence>
<evidence type="ECO:0000313" key="8">
    <source>
        <dbReference type="EMBL" id="KAK1924371.1"/>
    </source>
</evidence>
<dbReference type="AlphaFoldDB" id="A0AAD9FPW2"/>
<evidence type="ECO:0000256" key="4">
    <source>
        <dbReference type="ARBA" id="ARBA00022827"/>
    </source>
</evidence>
<evidence type="ECO:0000256" key="1">
    <source>
        <dbReference type="ARBA" id="ARBA00001974"/>
    </source>
</evidence>
<dbReference type="CDD" id="cd06183">
    <property type="entry name" value="cyt_b5_reduct_like"/>
    <property type="match status" value="1"/>
</dbReference>
<feature type="binding site" evidence="6">
    <location>
        <position position="155"/>
    </location>
    <ligand>
        <name>FAD</name>
        <dbReference type="ChEBI" id="CHEBI:57692"/>
    </ligand>
</feature>
<dbReference type="PROSITE" id="PS51384">
    <property type="entry name" value="FAD_FR"/>
    <property type="match status" value="1"/>
</dbReference>
<dbReference type="PRINTS" id="PR00406">
    <property type="entry name" value="CYTB5RDTASE"/>
</dbReference>
<comment type="cofactor">
    <cofactor evidence="1 6">
        <name>FAD</name>
        <dbReference type="ChEBI" id="CHEBI:57692"/>
    </cofactor>
</comment>
<feature type="binding site" evidence="6">
    <location>
        <position position="172"/>
    </location>
    <ligand>
        <name>FAD</name>
        <dbReference type="ChEBI" id="CHEBI:57692"/>
    </ligand>
</feature>
<dbReference type="SUPFAM" id="SSF63380">
    <property type="entry name" value="Riboflavin synthase domain-like"/>
    <property type="match status" value="1"/>
</dbReference>
<evidence type="ECO:0000313" key="9">
    <source>
        <dbReference type="Proteomes" id="UP001182556"/>
    </source>
</evidence>
<dbReference type="InterPro" id="IPR017938">
    <property type="entry name" value="Riboflavin_synthase-like_b-brl"/>
</dbReference>
<dbReference type="Proteomes" id="UP001182556">
    <property type="component" value="Unassembled WGS sequence"/>
</dbReference>
<gene>
    <name evidence="8" type="ORF">DB88DRAFT_490161</name>
</gene>
<name>A0AAD9FPW2_PAPLA</name>
<dbReference type="SUPFAM" id="SSF52343">
    <property type="entry name" value="Ferredoxin reductase-like, C-terminal NADP-linked domain"/>
    <property type="match status" value="1"/>
</dbReference>
<dbReference type="InterPro" id="IPR039261">
    <property type="entry name" value="FNR_nucleotide-bd"/>
</dbReference>
<dbReference type="PANTHER" id="PTHR19370:SF184">
    <property type="entry name" value="NADH-CYTOCHROME B5 REDUCTASE-LIKE"/>
    <property type="match status" value="1"/>
</dbReference>
<dbReference type="InterPro" id="IPR001834">
    <property type="entry name" value="CBR-like"/>
</dbReference>
<evidence type="ECO:0000256" key="5">
    <source>
        <dbReference type="ARBA" id="ARBA00023002"/>
    </source>
</evidence>
<accession>A0AAD9FPW2</accession>
<comment type="similarity">
    <text evidence="2">Belongs to the flavoprotein pyridine nucleotide cytochrome reductase family.</text>
</comment>
<feature type="binding site" evidence="6">
    <location>
        <position position="170"/>
    </location>
    <ligand>
        <name>FAD</name>
        <dbReference type="ChEBI" id="CHEBI:57692"/>
    </ligand>
</feature>
<organism evidence="8 9">
    <name type="scientific">Papiliotrema laurentii</name>
    <name type="common">Cryptococcus laurentii</name>
    <dbReference type="NCBI Taxonomy" id="5418"/>
    <lineage>
        <taxon>Eukaryota</taxon>
        <taxon>Fungi</taxon>
        <taxon>Dikarya</taxon>
        <taxon>Basidiomycota</taxon>
        <taxon>Agaricomycotina</taxon>
        <taxon>Tremellomycetes</taxon>
        <taxon>Tremellales</taxon>
        <taxon>Rhynchogastremaceae</taxon>
        <taxon>Papiliotrema</taxon>
    </lineage>
</organism>
<feature type="binding site" evidence="6">
    <location>
        <position position="154"/>
    </location>
    <ligand>
        <name>FAD</name>
        <dbReference type="ChEBI" id="CHEBI:57692"/>
    </ligand>
</feature>
<dbReference type="PANTHER" id="PTHR19370">
    <property type="entry name" value="NADH-CYTOCHROME B5 REDUCTASE"/>
    <property type="match status" value="1"/>
</dbReference>
<dbReference type="InterPro" id="IPR008333">
    <property type="entry name" value="Cbr1-like_FAD-bd_dom"/>
</dbReference>